<protein>
    <submittedName>
        <fullName evidence="1">Uncharacterized protein</fullName>
    </submittedName>
</protein>
<proteinExistence type="predicted"/>
<dbReference type="EMBL" id="BMJE01000003">
    <property type="protein sequence ID" value="GGB75797.1"/>
    <property type="molecule type" value="Genomic_DNA"/>
</dbReference>
<name>A0ABQ1JT74_9FLAO</name>
<sequence length="198" mass="22895">MIPCLVFCQTEISLLEEEKVDSSIEYNGKLQKAVLYTDDNGDHIVILSETGGVPSKKDEDYQSAELYAYQYSLIRTGKWVLDWRMYDFEKECPLDLICNFIPNSFAITDLNINGKAEVWLTYQLVCTGDISPSTMKVIMYENGVKYAMRGERKVILSENPDTTYGGEFNFDSAFKNAPLIFREYANRLWDKHVIMNWE</sequence>
<dbReference type="NCBIfam" id="NF046077">
    <property type="entry name" value="LPS_M949_RS01915"/>
    <property type="match status" value="1"/>
</dbReference>
<reference evidence="2" key="1">
    <citation type="journal article" date="2019" name="Int. J. Syst. Evol. Microbiol.">
        <title>The Global Catalogue of Microorganisms (GCM) 10K type strain sequencing project: providing services to taxonomists for standard genome sequencing and annotation.</title>
        <authorList>
            <consortium name="The Broad Institute Genomics Platform"/>
            <consortium name="The Broad Institute Genome Sequencing Center for Infectious Disease"/>
            <person name="Wu L."/>
            <person name="Ma J."/>
        </authorList>
    </citation>
    <scope>NUCLEOTIDE SEQUENCE [LARGE SCALE GENOMIC DNA]</scope>
    <source>
        <strain evidence="2">CGMCC 1.15461</strain>
    </source>
</reference>
<evidence type="ECO:0000313" key="1">
    <source>
        <dbReference type="EMBL" id="GGB75797.1"/>
    </source>
</evidence>
<evidence type="ECO:0000313" key="2">
    <source>
        <dbReference type="Proteomes" id="UP000615760"/>
    </source>
</evidence>
<gene>
    <name evidence="1" type="ORF">GCM10007424_14680</name>
</gene>
<organism evidence="1 2">
    <name type="scientific">Flavobacterium suaedae</name>
    <dbReference type="NCBI Taxonomy" id="1767027"/>
    <lineage>
        <taxon>Bacteria</taxon>
        <taxon>Pseudomonadati</taxon>
        <taxon>Bacteroidota</taxon>
        <taxon>Flavobacteriia</taxon>
        <taxon>Flavobacteriales</taxon>
        <taxon>Flavobacteriaceae</taxon>
        <taxon>Flavobacterium</taxon>
    </lineage>
</organism>
<comment type="caution">
    <text evidence="1">The sequence shown here is derived from an EMBL/GenBank/DDBJ whole genome shotgun (WGS) entry which is preliminary data.</text>
</comment>
<dbReference type="InterPro" id="IPR058148">
    <property type="entry name" value="M949_RS01915-like_dom"/>
</dbReference>
<dbReference type="Proteomes" id="UP000615760">
    <property type="component" value="Unassembled WGS sequence"/>
</dbReference>
<accession>A0ABQ1JT74</accession>
<keyword evidence="2" id="KW-1185">Reference proteome</keyword>